<comment type="similarity">
    <text evidence="1">Belongs to the bacterial sugar transferase family.</text>
</comment>
<accession>A0AAE3TC38</accession>
<evidence type="ECO:0000313" key="4">
    <source>
        <dbReference type="EMBL" id="MDF1611086.1"/>
    </source>
</evidence>
<evidence type="ECO:0000256" key="2">
    <source>
        <dbReference type="SAM" id="Phobius"/>
    </source>
</evidence>
<keyword evidence="4" id="KW-0808">Transferase</keyword>
<comment type="caution">
    <text evidence="4">The sequence shown here is derived from an EMBL/GenBank/DDBJ whole genome shotgun (WGS) entry which is preliminary data.</text>
</comment>
<keyword evidence="2" id="KW-1133">Transmembrane helix</keyword>
<dbReference type="PANTHER" id="PTHR30576">
    <property type="entry name" value="COLANIC BIOSYNTHESIS UDP-GLUCOSE LIPID CARRIER TRANSFERASE"/>
    <property type="match status" value="1"/>
</dbReference>
<evidence type="ECO:0000259" key="3">
    <source>
        <dbReference type="Pfam" id="PF02397"/>
    </source>
</evidence>
<dbReference type="RefSeq" id="WP_321534850.1">
    <property type="nucleotide sequence ID" value="NZ_JARGDL010000002.1"/>
</dbReference>
<organism evidence="4 5">
    <name type="scientific">Stygiobacter electus</name>
    <dbReference type="NCBI Taxonomy" id="3032292"/>
    <lineage>
        <taxon>Bacteria</taxon>
        <taxon>Pseudomonadati</taxon>
        <taxon>Ignavibacteriota</taxon>
        <taxon>Ignavibacteria</taxon>
        <taxon>Ignavibacteriales</taxon>
        <taxon>Melioribacteraceae</taxon>
        <taxon>Stygiobacter</taxon>
    </lineage>
</organism>
<dbReference type="AlphaFoldDB" id="A0AAE3TC38"/>
<dbReference type="PANTHER" id="PTHR30576:SF0">
    <property type="entry name" value="UNDECAPRENYL-PHOSPHATE N-ACETYLGALACTOSAMINYL 1-PHOSPHATE TRANSFERASE-RELATED"/>
    <property type="match status" value="1"/>
</dbReference>
<feature type="transmembrane region" description="Helical" evidence="2">
    <location>
        <begin position="12"/>
        <end position="34"/>
    </location>
</feature>
<gene>
    <name evidence="4" type="ORF">P0M35_02915</name>
</gene>
<evidence type="ECO:0000313" key="5">
    <source>
        <dbReference type="Proteomes" id="UP001221302"/>
    </source>
</evidence>
<reference evidence="4" key="1">
    <citation type="submission" date="2023-03" db="EMBL/GenBank/DDBJ databases">
        <title>Stygiobacter electus gen. nov., sp. nov., facultatively anaerobic thermotolerant bacterium of the class Ignavibacteria from a well of Yessentuki mineral water deposit.</title>
        <authorList>
            <person name="Podosokorskaya O.A."/>
            <person name="Elcheninov A.G."/>
            <person name="Petrova N.F."/>
            <person name="Zavarzina D.G."/>
            <person name="Kublanov I.V."/>
            <person name="Merkel A.Y."/>
        </authorList>
    </citation>
    <scope>NUCLEOTIDE SEQUENCE</scope>
    <source>
        <strain evidence="4">09-Me</strain>
    </source>
</reference>
<name>A0AAE3TC38_9BACT</name>
<sequence length="260" mass="30600">MMNFFKNIIQKLIALLLIVITFPIQIIIFILILLELKEFPLFFQKRGLTIEKNLFRIIKFKTISSKDSKIIQHKNSDDIFYLNKKIKIKPISKFLRLTGLDELPQLYNILIGDMNFIGPRPLMIEELNILKKNYLSFYNIRNTISSKPGLTGLWQIIGDRKNGIDELVGLEMFYETHRSVKLNLKIIYYSLILNLTANNSDALVPRLEYISKFSSLKINQFKLNYEIHNKMNYSFYINLPVNWLNSDFSLGSTYKMIRVN</sequence>
<dbReference type="Pfam" id="PF02397">
    <property type="entry name" value="Bac_transf"/>
    <property type="match status" value="1"/>
</dbReference>
<dbReference type="InterPro" id="IPR003362">
    <property type="entry name" value="Bact_transf"/>
</dbReference>
<protein>
    <submittedName>
        <fullName evidence="4">Sugar transferase</fullName>
    </submittedName>
</protein>
<dbReference type="Proteomes" id="UP001221302">
    <property type="component" value="Unassembled WGS sequence"/>
</dbReference>
<keyword evidence="2" id="KW-0812">Transmembrane</keyword>
<keyword evidence="5" id="KW-1185">Reference proteome</keyword>
<feature type="domain" description="Bacterial sugar transferase" evidence="3">
    <location>
        <begin position="6"/>
        <end position="191"/>
    </location>
</feature>
<dbReference type="GO" id="GO:0016780">
    <property type="term" value="F:phosphotransferase activity, for other substituted phosphate groups"/>
    <property type="evidence" value="ECO:0007669"/>
    <property type="project" value="TreeGrafter"/>
</dbReference>
<dbReference type="EMBL" id="JARGDL010000002">
    <property type="protein sequence ID" value="MDF1611086.1"/>
    <property type="molecule type" value="Genomic_DNA"/>
</dbReference>
<evidence type="ECO:0000256" key="1">
    <source>
        <dbReference type="ARBA" id="ARBA00006464"/>
    </source>
</evidence>
<keyword evidence="2" id="KW-0472">Membrane</keyword>
<proteinExistence type="inferred from homology"/>